<dbReference type="GO" id="GO:0015979">
    <property type="term" value="P:photosynthesis"/>
    <property type="evidence" value="ECO:0007669"/>
    <property type="project" value="InterPro"/>
</dbReference>
<feature type="transmembrane region" description="Helical" evidence="1">
    <location>
        <begin position="683"/>
        <end position="706"/>
    </location>
</feature>
<dbReference type="PANTHER" id="PTHR43685">
    <property type="entry name" value="GLYCOSYLTRANSFERASE"/>
    <property type="match status" value="1"/>
</dbReference>
<dbReference type="Proteomes" id="UP000654075">
    <property type="component" value="Unassembled WGS sequence"/>
</dbReference>
<dbReference type="InterPro" id="IPR037267">
    <property type="entry name" value="PSII_PsbJ_sf"/>
</dbReference>
<dbReference type="SUPFAM" id="SSF53448">
    <property type="entry name" value="Nucleotide-diphospho-sugar transferases"/>
    <property type="match status" value="1"/>
</dbReference>
<keyword evidence="4" id="KW-1185">Reference proteome</keyword>
<feature type="transmembrane region" description="Helical" evidence="1">
    <location>
        <begin position="641"/>
        <end position="662"/>
    </location>
</feature>
<keyword evidence="1" id="KW-1133">Transmembrane helix</keyword>
<feature type="domain" description="Glycosyltransferase 2-like" evidence="2">
    <location>
        <begin position="198"/>
        <end position="323"/>
    </location>
</feature>
<dbReference type="InterPro" id="IPR050834">
    <property type="entry name" value="Glycosyltransf_2"/>
</dbReference>
<gene>
    <name evidence="3" type="ORF">PGLA1383_LOCUS97</name>
</gene>
<dbReference type="Gene3D" id="6.10.250.2070">
    <property type="match status" value="1"/>
</dbReference>
<proteinExistence type="predicted"/>
<organism evidence="3 4">
    <name type="scientific">Polarella glacialis</name>
    <name type="common">Dinoflagellate</name>
    <dbReference type="NCBI Taxonomy" id="89957"/>
    <lineage>
        <taxon>Eukaryota</taxon>
        <taxon>Sar</taxon>
        <taxon>Alveolata</taxon>
        <taxon>Dinophyceae</taxon>
        <taxon>Suessiales</taxon>
        <taxon>Suessiaceae</taxon>
        <taxon>Polarella</taxon>
    </lineage>
</organism>
<name>A0A813D4L3_POLGL</name>
<evidence type="ECO:0000313" key="4">
    <source>
        <dbReference type="Proteomes" id="UP000654075"/>
    </source>
</evidence>
<accession>A0A813D4L3</accession>
<dbReference type="InterPro" id="IPR001173">
    <property type="entry name" value="Glyco_trans_2-like"/>
</dbReference>
<dbReference type="OrthoDB" id="435372at2759"/>
<dbReference type="EMBL" id="CAJNNV010000018">
    <property type="protein sequence ID" value="CAE8581064.1"/>
    <property type="molecule type" value="Genomic_DNA"/>
</dbReference>
<evidence type="ECO:0000259" key="2">
    <source>
        <dbReference type="Pfam" id="PF00535"/>
    </source>
</evidence>
<dbReference type="PANTHER" id="PTHR43685:SF2">
    <property type="entry name" value="GLYCOSYLTRANSFERASE 2-LIKE DOMAIN-CONTAINING PROTEIN"/>
    <property type="match status" value="1"/>
</dbReference>
<keyword evidence="1" id="KW-0472">Membrane</keyword>
<evidence type="ECO:0000256" key="1">
    <source>
        <dbReference type="SAM" id="Phobius"/>
    </source>
</evidence>
<comment type="caution">
    <text evidence="3">The sequence shown here is derived from an EMBL/GenBank/DDBJ whole genome shotgun (WGS) entry which is preliminary data.</text>
</comment>
<keyword evidence="1" id="KW-0812">Transmembrane</keyword>
<evidence type="ECO:0000313" key="3">
    <source>
        <dbReference type="EMBL" id="CAE8581064.1"/>
    </source>
</evidence>
<dbReference type="SUPFAM" id="SSF161021">
    <property type="entry name" value="Photosystem II reaction center protein J, PsbJ"/>
    <property type="match status" value="1"/>
</dbReference>
<reference evidence="3" key="1">
    <citation type="submission" date="2021-02" db="EMBL/GenBank/DDBJ databases">
        <authorList>
            <person name="Dougan E. K."/>
            <person name="Rhodes N."/>
            <person name="Thang M."/>
            <person name="Chan C."/>
        </authorList>
    </citation>
    <scope>NUCLEOTIDE SEQUENCE</scope>
</reference>
<dbReference type="AlphaFoldDB" id="A0A813D4L3"/>
<dbReference type="InterPro" id="IPR029044">
    <property type="entry name" value="Nucleotide-diphossugar_trans"/>
</dbReference>
<sequence>MERKRSHFQRRCRLAISAASVLVVARFVTYSGPNASWLGGRQRPGLALCQLDGAALRNRRVVGTSPRKALANSSQEDIARPPSWRDTLRGATFWANPNNWEKIPSSWSLKWSFIFLKVVGTIGGYRGRAAFARRSGIRPLLNRRADAASVVDKTTNDYMDCFPKVAASLREAAKPALLFEGLGPAGITGLGSSPALAVVLPVFAATPEHIAELRATLQALQNQSVRPDVVVVVDDGSPIDLSPALSAWEQSDRLAMVRMASNTGPAGARSVGLRLLRHWAEGCRVVVCLTDSDAAPDVDWCKAMLQAQLSNPGIASGPTLSATRSRTGAFHDHFGNLNGRWSWDDPKGVLLYGCTCNFSLDLDAVGDAEFDPVFSRPGFEDIEFCWRLRVEKGVMTRYCEKARMYHTYDTGPIGLFKQFWKYGNTEPIMAWMWPKFTFQGSRSVNSGFQDPREPERTGRTASQTLDSAARFLAGAAAAAAGTASLLKLVCSNSPHVTLFEQELHKVPCEFSTQALLEHTSSLARRLCSAQGQMILMVPHLLGQWRDAILAPEEPVASLLKLVCSNSPHVTLFEQELHKVPLAFANKRLCLVAWLQLLLLKEKADPGWNSAASQHLKKKWAPWSSANTSKCDKVRQPWQHNAGSLLVVALAACAIYFLLPAAAEARSSRVIVKATGDPPQKINLLLLCLLAGTAAIGLLAVFAYGSYSGAGSGSEYEIVEVEALSTRWIHALNLICATMMGNIMKRGDQCEWCPLNLHRGHIICQLSVVKCVLHVSVI</sequence>
<dbReference type="Gene3D" id="3.90.550.10">
    <property type="entry name" value="Spore Coat Polysaccharide Biosynthesis Protein SpsA, Chain A"/>
    <property type="match status" value="1"/>
</dbReference>
<dbReference type="Pfam" id="PF00535">
    <property type="entry name" value="Glycos_transf_2"/>
    <property type="match status" value="1"/>
</dbReference>
<protein>
    <recommendedName>
        <fullName evidence="2">Glycosyltransferase 2-like domain-containing protein</fullName>
    </recommendedName>
</protein>